<name>A0ACC1XLL0_MELAZ</name>
<protein>
    <submittedName>
        <fullName evidence="1">Protein ENHANCED DISEASE RESISTANCE 2</fullName>
    </submittedName>
</protein>
<evidence type="ECO:0000313" key="2">
    <source>
        <dbReference type="Proteomes" id="UP001164539"/>
    </source>
</evidence>
<accession>A0ACC1XLL0</accession>
<comment type="caution">
    <text evidence="1">The sequence shown here is derived from an EMBL/GenBank/DDBJ whole genome shotgun (WGS) entry which is preliminary data.</text>
</comment>
<proteinExistence type="predicted"/>
<organism evidence="1 2">
    <name type="scientific">Melia azedarach</name>
    <name type="common">Chinaberry tree</name>
    <dbReference type="NCBI Taxonomy" id="155640"/>
    <lineage>
        <taxon>Eukaryota</taxon>
        <taxon>Viridiplantae</taxon>
        <taxon>Streptophyta</taxon>
        <taxon>Embryophyta</taxon>
        <taxon>Tracheophyta</taxon>
        <taxon>Spermatophyta</taxon>
        <taxon>Magnoliopsida</taxon>
        <taxon>eudicotyledons</taxon>
        <taxon>Gunneridae</taxon>
        <taxon>Pentapetalae</taxon>
        <taxon>rosids</taxon>
        <taxon>malvids</taxon>
        <taxon>Sapindales</taxon>
        <taxon>Meliaceae</taxon>
        <taxon>Melia</taxon>
    </lineage>
</organism>
<sequence>MGACVSTPKGCVGARLKSSKKKKSRKRKKSFKKGVSARLSEESLDKVDRPAPLDRHSAFTNPAFQAGSTDDSWFDSVPVFESDCDDDDFVSVQDDVLSLNGSDGISRSSNASLRDANHREHNVNSHCFSLTDQLQRPGDLSAGNSARNSVSEVGRNSIARATNSDNVDSHSKSEGPSIEGKQPVFLDEISSSVDEGSGKDEGLLDNCGIIPSNCLPCLASTVPSVEKRRSGNSSPPRPFKKTAAKLSFKWNSGHANATLFSSKQLLSRPIAGSQVPFCPLEKRMLDSWSQIEPNTFKVRGENYFRDKKKDYAPNYAAYYPFGVDVFLSQRKIDHIARFVELPAISSHGKLPPMLVVNVQIPLYSAAIFQNETDGEGMNFVLYYKLSESYSKELPPHFQESIRRIIDDEVEKVKGFPVDTIVPFRERLKILGRVVNVEDLHLSAAERKLMQAYNEKPVLSRPQHEFYSGENYFEIDIDMHRFSYISRKGFEAFLDRLKICVLDVGLTIQGYKVEELPEQILCCIRLNGIDYMNYHQLGHNEETL</sequence>
<reference evidence="1 2" key="1">
    <citation type="journal article" date="2023" name="Science">
        <title>Complex scaffold remodeling in plant triterpene biosynthesis.</title>
        <authorList>
            <person name="De La Pena R."/>
            <person name="Hodgson H."/>
            <person name="Liu J.C."/>
            <person name="Stephenson M.J."/>
            <person name="Martin A.C."/>
            <person name="Owen C."/>
            <person name="Harkess A."/>
            <person name="Leebens-Mack J."/>
            <person name="Jimenez L.E."/>
            <person name="Osbourn A."/>
            <person name="Sattely E.S."/>
        </authorList>
    </citation>
    <scope>NUCLEOTIDE SEQUENCE [LARGE SCALE GENOMIC DNA]</scope>
    <source>
        <strain evidence="2">cv. JPN11</strain>
        <tissue evidence="1">Leaf</tissue>
    </source>
</reference>
<dbReference type="Proteomes" id="UP001164539">
    <property type="component" value="Chromosome 9"/>
</dbReference>
<dbReference type="EMBL" id="CM051402">
    <property type="protein sequence ID" value="KAJ4711225.1"/>
    <property type="molecule type" value="Genomic_DNA"/>
</dbReference>
<keyword evidence="2" id="KW-1185">Reference proteome</keyword>
<evidence type="ECO:0000313" key="1">
    <source>
        <dbReference type="EMBL" id="KAJ4711225.1"/>
    </source>
</evidence>
<gene>
    <name evidence="1" type="ORF">OWV82_017279</name>
</gene>